<dbReference type="Proteomes" id="UP000247702">
    <property type="component" value="Unassembled WGS sequence"/>
</dbReference>
<keyword evidence="3" id="KW-1185">Reference proteome</keyword>
<evidence type="ECO:0000313" key="1">
    <source>
        <dbReference type="EMBL" id="GBB89041.1"/>
    </source>
</evidence>
<reference evidence="2" key="2">
    <citation type="submission" date="2019-10" db="EMBL/GenBank/DDBJ databases">
        <title>Conservation and host-specific expression of non-tandemly repeated heterogenous ribosome RNA gene in arbuscular mycorrhizal fungi.</title>
        <authorList>
            <person name="Maeda T."/>
            <person name="Kobayashi Y."/>
            <person name="Nakagawa T."/>
            <person name="Ezawa T."/>
            <person name="Yamaguchi K."/>
            <person name="Bino T."/>
            <person name="Nishimoto Y."/>
            <person name="Shigenobu S."/>
            <person name="Kawaguchi M."/>
        </authorList>
    </citation>
    <scope>NUCLEOTIDE SEQUENCE</scope>
    <source>
        <strain evidence="2">HR1</strain>
    </source>
</reference>
<evidence type="ECO:0000313" key="3">
    <source>
        <dbReference type="Proteomes" id="UP000247702"/>
    </source>
</evidence>
<dbReference type="EMBL" id="BEXD01000635">
    <property type="protein sequence ID" value="GBB89041.1"/>
    <property type="molecule type" value="Genomic_DNA"/>
</dbReference>
<accession>A0A2Z6QWE1</accession>
<dbReference type="OrthoDB" id="2424620at2759"/>
<dbReference type="EMBL" id="BLAL01000053">
    <property type="protein sequence ID" value="GES80901.1"/>
    <property type="molecule type" value="Genomic_DNA"/>
</dbReference>
<sequence length="421" mass="48390">MTTDPNTIPTIPILDPNNPNASSLNNLFASLADILQPVNEPKCPGIRFVESIKLNDYTSKSYRGNILPYNEQTQRMLHLEEIRLQLAFVSNVEEIDALINRLNNFKFEEQQTYTAKMEIQLVSRLLSYSLQFRRCLSAVPDERITSAVAAVSDYKSALLDLLNPFTTLQYNFLSTNFLEKAQSLLKLTFNPFGDPTGDIKAMIVGASPFLITGGLIQPLDTEVTIMENVYRQSAGQYKLFNEASHSDGSFVQFGFKEYVRHKIPMKRVINGAYTCYVDPLSKTYYYTTLTIDPFRFKVLKNCLIYEIISGKAAYFHSAIYFYLSMITDEEDFQLMIDYGVIQWGYPMEGYSHFCKLMKELLDIMYCWKFTNTRTWHTEMVKIARWKDKKGDTSNWDDFATSCYNGGLLKSEVSVCLYKSLC</sequence>
<comment type="caution">
    <text evidence="1">The sequence shown here is derived from an EMBL/GenBank/DDBJ whole genome shotgun (WGS) entry which is preliminary data.</text>
</comment>
<evidence type="ECO:0000313" key="2">
    <source>
        <dbReference type="EMBL" id="GES80901.1"/>
    </source>
</evidence>
<reference evidence="1 3" key="1">
    <citation type="submission" date="2017-11" db="EMBL/GenBank/DDBJ databases">
        <title>The genome of Rhizophagus clarus HR1 reveals common genetic basis of auxotrophy among arbuscular mycorrhizal fungi.</title>
        <authorList>
            <person name="Kobayashi Y."/>
        </authorList>
    </citation>
    <scope>NUCLEOTIDE SEQUENCE [LARGE SCALE GENOMIC DNA]</scope>
    <source>
        <strain evidence="1 3">HR1</strain>
    </source>
</reference>
<dbReference type="AlphaFoldDB" id="A0A2Z6QWE1"/>
<protein>
    <submittedName>
        <fullName evidence="1">Uncharacterized protein</fullName>
    </submittedName>
</protein>
<dbReference type="Proteomes" id="UP000615446">
    <property type="component" value="Unassembled WGS sequence"/>
</dbReference>
<proteinExistence type="predicted"/>
<organism evidence="1 3">
    <name type="scientific">Rhizophagus clarus</name>
    <dbReference type="NCBI Taxonomy" id="94130"/>
    <lineage>
        <taxon>Eukaryota</taxon>
        <taxon>Fungi</taxon>
        <taxon>Fungi incertae sedis</taxon>
        <taxon>Mucoromycota</taxon>
        <taxon>Glomeromycotina</taxon>
        <taxon>Glomeromycetes</taxon>
        <taxon>Glomerales</taxon>
        <taxon>Glomeraceae</taxon>
        <taxon>Rhizophagus</taxon>
    </lineage>
</organism>
<gene>
    <name evidence="2" type="ORF">RCL2_000816200</name>
    <name evidence="1" type="ORF">RclHR1_01570013</name>
</gene>
<name>A0A2Z6QWE1_9GLOM</name>